<dbReference type="GO" id="GO:0008270">
    <property type="term" value="F:zinc ion binding"/>
    <property type="evidence" value="ECO:0007669"/>
    <property type="project" value="InterPro"/>
</dbReference>
<dbReference type="GO" id="GO:0006508">
    <property type="term" value="P:proteolysis"/>
    <property type="evidence" value="ECO:0007669"/>
    <property type="project" value="InterPro"/>
</dbReference>
<feature type="domain" description="Peptidase M14" evidence="2">
    <location>
        <begin position="33"/>
        <end position="299"/>
    </location>
</feature>
<dbReference type="EMBL" id="JACGWW010000002">
    <property type="protein sequence ID" value="MBA8813350.1"/>
    <property type="molecule type" value="Genomic_DNA"/>
</dbReference>
<dbReference type="GO" id="GO:0004181">
    <property type="term" value="F:metallocarboxypeptidase activity"/>
    <property type="evidence" value="ECO:0007669"/>
    <property type="project" value="InterPro"/>
</dbReference>
<protein>
    <recommendedName>
        <fullName evidence="2">Peptidase M14 domain-containing protein</fullName>
    </recommendedName>
</protein>
<evidence type="ECO:0000259" key="2">
    <source>
        <dbReference type="PROSITE" id="PS52035"/>
    </source>
</evidence>
<dbReference type="SUPFAM" id="SSF53187">
    <property type="entry name" value="Zn-dependent exopeptidases"/>
    <property type="match status" value="1"/>
</dbReference>
<evidence type="ECO:0000256" key="1">
    <source>
        <dbReference type="PROSITE-ProRule" id="PRU01379"/>
    </source>
</evidence>
<feature type="active site" description="Proton donor/acceptor" evidence="1">
    <location>
        <position position="271"/>
    </location>
</feature>
<organism evidence="3 4">
    <name type="scientific">Frigoribacterium faeni</name>
    <dbReference type="NCBI Taxonomy" id="145483"/>
    <lineage>
        <taxon>Bacteria</taxon>
        <taxon>Bacillati</taxon>
        <taxon>Actinomycetota</taxon>
        <taxon>Actinomycetes</taxon>
        <taxon>Micrococcales</taxon>
        <taxon>Microbacteriaceae</taxon>
        <taxon>Frigoribacterium</taxon>
    </lineage>
</organism>
<dbReference type="Proteomes" id="UP000522688">
    <property type="component" value="Unassembled WGS sequence"/>
</dbReference>
<gene>
    <name evidence="3" type="ORF">FB463_001599</name>
</gene>
<dbReference type="InterPro" id="IPR000834">
    <property type="entry name" value="Peptidase_M14"/>
</dbReference>
<evidence type="ECO:0000313" key="3">
    <source>
        <dbReference type="EMBL" id="MBA8813350.1"/>
    </source>
</evidence>
<proteinExistence type="inferred from homology"/>
<dbReference type="PROSITE" id="PS52035">
    <property type="entry name" value="PEPTIDASE_M14"/>
    <property type="match status" value="1"/>
</dbReference>
<name>A0A7W3JI81_9MICO</name>
<reference evidence="3 4" key="1">
    <citation type="submission" date="2020-07" db="EMBL/GenBank/DDBJ databases">
        <title>Sequencing the genomes of 1000 actinobacteria strains.</title>
        <authorList>
            <person name="Klenk H.-P."/>
        </authorList>
    </citation>
    <scope>NUCLEOTIDE SEQUENCE [LARGE SCALE GENOMIC DNA]</scope>
    <source>
        <strain evidence="3 4">DSM 10309</strain>
    </source>
</reference>
<dbReference type="RefSeq" id="WP_310735347.1">
    <property type="nucleotide sequence ID" value="NZ_BAAAHR010000001.1"/>
</dbReference>
<evidence type="ECO:0000313" key="4">
    <source>
        <dbReference type="Proteomes" id="UP000522688"/>
    </source>
</evidence>
<accession>A0A7W3JI81</accession>
<dbReference type="Gene3D" id="3.40.630.10">
    <property type="entry name" value="Zn peptidases"/>
    <property type="match status" value="1"/>
</dbReference>
<dbReference type="Pfam" id="PF00246">
    <property type="entry name" value="Peptidase_M14"/>
    <property type="match status" value="1"/>
</dbReference>
<comment type="similarity">
    <text evidence="1">Belongs to the peptidase M14 family.</text>
</comment>
<comment type="caution">
    <text evidence="3">The sequence shown here is derived from an EMBL/GenBank/DDBJ whole genome shotgun (WGS) entry which is preliminary data.</text>
</comment>
<dbReference type="AlphaFoldDB" id="A0A7W3JI81"/>
<sequence>MTIHDGTTRTSAAAVGSTDDLVRRAGAVPPLDGFPTLDVLWRRFARIERENPGLVSSRRVATSRLGEPILMYTVGSGSRNHLIVGGVHPNEPIGSWTAIHLAETLCADDELRSALDATWHIVPSIDPDGGRLNEGWFHDPTDRGYYSRRFYRPAPDEQVEWTFPTSYERAYFDRVLPETLGLMRLIDELRPDLYVSLHNGEMGGVYYYLSRPVPELTEALHAVPASLGLPLDTGEPESPYLERYAPAVFGTGTIADAYDYLESLGVDPALEIGGSSSSEYASRYGTLGVVAELPYWKHPDADDASPIDESYADLLLRTSTEMTATGEALVALLAQAEPWLTIESPFLRASRAFVPMLVRMGAVDRARAARPESARAATVSERFSCEDIVHCFRLRYGGMLLRALEAESAAGTATAPLRRLADETAALYATWQAAAAAVDRAEVIPIASLVGVQYGAVLAAAAHLAAASDPETAER</sequence>